<evidence type="ECO:0000313" key="2">
    <source>
        <dbReference type="Proteomes" id="UP000276437"/>
    </source>
</evidence>
<reference evidence="1 2" key="1">
    <citation type="journal article" date="2018" name="Int. J. Syst. Evol. Microbiol.">
        <title>Methylomusa anaerophila gen. nov., sp. nov., an anaerobic methanol-utilizing bacterium isolated from a microbial fuel cell.</title>
        <authorList>
            <person name="Amano N."/>
            <person name="Yamamuro A."/>
            <person name="Miyahara M."/>
            <person name="Kouzuma A."/>
            <person name="Abe T."/>
            <person name="Watanabe K."/>
        </authorList>
    </citation>
    <scope>NUCLEOTIDE SEQUENCE [LARGE SCALE GENOMIC DNA]</scope>
    <source>
        <strain evidence="1 2">MMFC1</strain>
    </source>
</reference>
<gene>
    <name evidence="1" type="ORF">MAMMFC1_01470</name>
</gene>
<dbReference type="KEGG" id="mana:MAMMFC1_01470"/>
<name>A0A348AIB1_9FIRM</name>
<evidence type="ECO:0000313" key="1">
    <source>
        <dbReference type="EMBL" id="BBB90809.1"/>
    </source>
</evidence>
<dbReference type="Proteomes" id="UP000276437">
    <property type="component" value="Chromosome"/>
</dbReference>
<accession>A0A348AIB1</accession>
<dbReference type="AlphaFoldDB" id="A0A348AIB1"/>
<protein>
    <submittedName>
        <fullName evidence="1">Uncharacterized protein</fullName>
    </submittedName>
</protein>
<proteinExistence type="predicted"/>
<dbReference type="EMBL" id="AP018449">
    <property type="protein sequence ID" value="BBB90809.1"/>
    <property type="molecule type" value="Genomic_DNA"/>
</dbReference>
<sequence>MPKVVVLTSELPRLAAKLRETSYIVIDSLEAMRPGISVDAVVCTGYRQDIAGPVGEFLHADISIGTHAIHDYHPAFVLNATGQSPDEIIGKLHQLFAGGSMREPPVIPYC</sequence>
<dbReference type="RefSeq" id="WP_126307750.1">
    <property type="nucleotide sequence ID" value="NZ_AP018449.1"/>
</dbReference>
<keyword evidence="2" id="KW-1185">Reference proteome</keyword>
<organism evidence="1 2">
    <name type="scientific">Methylomusa anaerophila</name>
    <dbReference type="NCBI Taxonomy" id="1930071"/>
    <lineage>
        <taxon>Bacteria</taxon>
        <taxon>Bacillati</taxon>
        <taxon>Bacillota</taxon>
        <taxon>Negativicutes</taxon>
        <taxon>Selenomonadales</taxon>
        <taxon>Sporomusaceae</taxon>
        <taxon>Methylomusa</taxon>
    </lineage>
</organism>
<dbReference type="OrthoDB" id="1683614at2"/>